<protein>
    <submittedName>
        <fullName evidence="2">Uncharacterized protein</fullName>
    </submittedName>
</protein>
<sequence>MSIKNSLIAKQLKEQKAALLSSKKRPPPALKPSDAHAASGSGIVPRTSSVPHLAGPTEVPDDTDTFRAARTTPARLTPQRPTSSGGQNVEKASASRGKSHKEKAPKPHKSRSRDSGSKDREEPSSKKLRLGSSLEASGKQPETEADEETCSNPEMEAQVKWLEMCERQLAEMREIERQRTHPQISSTFNASLPRTIPNWLINGRSSVLDTHAGEDSFELYKHTLLGPDQFALIPFEFTRLEEYIAHNNFLQNKVERLSKALLEAEAAKDKFSHDNTALVNRVQGLEQEVNAARNELKEQKENHESELKETYDTGRK</sequence>
<organism evidence="2 3">
    <name type="scientific">Rehmannia glutinosa</name>
    <name type="common">Chinese foxglove</name>
    <dbReference type="NCBI Taxonomy" id="99300"/>
    <lineage>
        <taxon>Eukaryota</taxon>
        <taxon>Viridiplantae</taxon>
        <taxon>Streptophyta</taxon>
        <taxon>Embryophyta</taxon>
        <taxon>Tracheophyta</taxon>
        <taxon>Spermatophyta</taxon>
        <taxon>Magnoliopsida</taxon>
        <taxon>eudicotyledons</taxon>
        <taxon>Gunneridae</taxon>
        <taxon>Pentapetalae</taxon>
        <taxon>asterids</taxon>
        <taxon>lamiids</taxon>
        <taxon>Lamiales</taxon>
        <taxon>Orobanchaceae</taxon>
        <taxon>Rehmannieae</taxon>
        <taxon>Rehmannia</taxon>
    </lineage>
</organism>
<keyword evidence="3" id="KW-1185">Reference proteome</keyword>
<comment type="caution">
    <text evidence="2">The sequence shown here is derived from an EMBL/GenBank/DDBJ whole genome shotgun (WGS) entry which is preliminary data.</text>
</comment>
<feature type="compositionally biased region" description="Low complexity" evidence="1">
    <location>
        <begin position="66"/>
        <end position="82"/>
    </location>
</feature>
<evidence type="ECO:0000313" key="3">
    <source>
        <dbReference type="Proteomes" id="UP001318860"/>
    </source>
</evidence>
<accession>A0ABR0W0Q6</accession>
<feature type="compositionally biased region" description="Basic residues" evidence="1">
    <location>
        <begin position="97"/>
        <end position="111"/>
    </location>
</feature>
<proteinExistence type="predicted"/>
<evidence type="ECO:0000256" key="1">
    <source>
        <dbReference type="SAM" id="MobiDB-lite"/>
    </source>
</evidence>
<feature type="compositionally biased region" description="Basic and acidic residues" evidence="1">
    <location>
        <begin position="112"/>
        <end position="125"/>
    </location>
</feature>
<name>A0ABR0W0Q6_REHGL</name>
<feature type="region of interest" description="Disordered" evidence="1">
    <location>
        <begin position="16"/>
        <end position="154"/>
    </location>
</feature>
<dbReference type="Proteomes" id="UP001318860">
    <property type="component" value="Unassembled WGS sequence"/>
</dbReference>
<dbReference type="EMBL" id="JABTTQ020000356">
    <property type="protein sequence ID" value="KAK6139889.1"/>
    <property type="molecule type" value="Genomic_DNA"/>
</dbReference>
<gene>
    <name evidence="2" type="ORF">DH2020_026366</name>
</gene>
<feature type="region of interest" description="Disordered" evidence="1">
    <location>
        <begin position="291"/>
        <end position="316"/>
    </location>
</feature>
<feature type="compositionally biased region" description="Basic and acidic residues" evidence="1">
    <location>
        <begin position="294"/>
        <end position="316"/>
    </location>
</feature>
<evidence type="ECO:0000313" key="2">
    <source>
        <dbReference type="EMBL" id="KAK6139889.1"/>
    </source>
</evidence>
<reference evidence="2 3" key="1">
    <citation type="journal article" date="2021" name="Comput. Struct. Biotechnol. J.">
        <title>De novo genome assembly of the potent medicinal plant Rehmannia glutinosa using nanopore technology.</title>
        <authorList>
            <person name="Ma L."/>
            <person name="Dong C."/>
            <person name="Song C."/>
            <person name="Wang X."/>
            <person name="Zheng X."/>
            <person name="Niu Y."/>
            <person name="Chen S."/>
            <person name="Feng W."/>
        </authorList>
    </citation>
    <scope>NUCLEOTIDE SEQUENCE [LARGE SCALE GENOMIC DNA]</scope>
    <source>
        <strain evidence="2">DH-2019</strain>
    </source>
</reference>